<feature type="transmembrane region" description="Helical" evidence="10">
    <location>
        <begin position="669"/>
        <end position="692"/>
    </location>
</feature>
<keyword evidence="2" id="KW-0813">Transport</keyword>
<dbReference type="InterPro" id="IPR027417">
    <property type="entry name" value="P-loop_NTPase"/>
</dbReference>
<feature type="transmembrane region" description="Helical" evidence="10">
    <location>
        <begin position="578"/>
        <end position="597"/>
    </location>
</feature>
<dbReference type="GO" id="GO:0005524">
    <property type="term" value="F:ATP binding"/>
    <property type="evidence" value="ECO:0007669"/>
    <property type="project" value="UniProtKB-KW"/>
</dbReference>
<evidence type="ECO:0000256" key="5">
    <source>
        <dbReference type="ARBA" id="ARBA00022741"/>
    </source>
</evidence>
<dbReference type="InterPro" id="IPR017871">
    <property type="entry name" value="ABC_transporter-like_CS"/>
</dbReference>
<dbReference type="EMBL" id="DXBS01000064">
    <property type="protein sequence ID" value="HIZ24476.1"/>
    <property type="molecule type" value="Genomic_DNA"/>
</dbReference>
<comment type="similarity">
    <text evidence="9">Belongs to the ABC transporter superfamily. Macrolide exporter (TC 3.A.1.122) family.</text>
</comment>
<protein>
    <submittedName>
        <fullName evidence="12">ABC transporter ATP-binding protein/permease</fullName>
    </submittedName>
</protein>
<evidence type="ECO:0000256" key="3">
    <source>
        <dbReference type="ARBA" id="ARBA00022475"/>
    </source>
</evidence>
<accession>A0A9D2DWQ6</accession>
<dbReference type="InterPro" id="IPR003593">
    <property type="entry name" value="AAA+_ATPase"/>
</dbReference>
<dbReference type="Gene3D" id="3.40.50.300">
    <property type="entry name" value="P-loop containing nucleotide triphosphate hydrolases"/>
    <property type="match status" value="1"/>
</dbReference>
<evidence type="ECO:0000313" key="13">
    <source>
        <dbReference type="Proteomes" id="UP000824044"/>
    </source>
</evidence>
<gene>
    <name evidence="12" type="ORF">H9812_03245</name>
</gene>
<comment type="caution">
    <text evidence="12">The sequence shown here is derived from an EMBL/GenBank/DDBJ whole genome shotgun (WGS) entry which is preliminary data.</text>
</comment>
<feature type="transmembrane region" description="Helical" evidence="10">
    <location>
        <begin position="628"/>
        <end position="657"/>
    </location>
</feature>
<evidence type="ECO:0000256" key="10">
    <source>
        <dbReference type="SAM" id="Phobius"/>
    </source>
</evidence>
<evidence type="ECO:0000256" key="9">
    <source>
        <dbReference type="ARBA" id="ARBA00038388"/>
    </source>
</evidence>
<evidence type="ECO:0000256" key="7">
    <source>
        <dbReference type="ARBA" id="ARBA00022989"/>
    </source>
</evidence>
<dbReference type="Proteomes" id="UP000824044">
    <property type="component" value="Unassembled WGS sequence"/>
</dbReference>
<reference evidence="12" key="1">
    <citation type="journal article" date="2021" name="PeerJ">
        <title>Extensive microbial diversity within the chicken gut microbiome revealed by metagenomics and culture.</title>
        <authorList>
            <person name="Gilroy R."/>
            <person name="Ravi A."/>
            <person name="Getino M."/>
            <person name="Pursley I."/>
            <person name="Horton D.L."/>
            <person name="Alikhan N.F."/>
            <person name="Baker D."/>
            <person name="Gharbi K."/>
            <person name="Hall N."/>
            <person name="Watson M."/>
            <person name="Adriaenssens E.M."/>
            <person name="Foster-Nyarko E."/>
            <person name="Jarju S."/>
            <person name="Secka A."/>
            <person name="Antonio M."/>
            <person name="Oren A."/>
            <person name="Chaudhuri R.R."/>
            <person name="La Ragione R."/>
            <person name="Hildebrand F."/>
            <person name="Pallen M.J."/>
        </authorList>
    </citation>
    <scope>NUCLEOTIDE SEQUENCE</scope>
    <source>
        <strain evidence="12">CHK33-5263</strain>
    </source>
</reference>
<sequence length="708" mass="77729">MKVENLSKTYRTKGAPPVQALRSVSFILPDTGMVFLLGRSGSGKSTLLHILSGLESFDAGDITYRGNRFADFSERDRDKYRNSCCGIIFQDYSLITELTVGENIALALRLQGERDTDERVRHALDQVGLSGCEHRRVTQLSGGQKQRVAIARALVKSPRILFADEPTGALDEQTGKDILMLLKELSKERLVFVVSHDRAFAETFGDRIIELADGQIVSDTAPAAQEEAPEPLPDLPARLPLGTALKLGCRNLLRHPVRLAFTFLLSFLSLAFIGISVSAASFNEIDAYVNALYDQNAELTAVYRYENYESGSTGSAEIIETMLGINNDSSRPIAISKADIELLEATVGTPVAPVFATNVYSIQDSFPGSAQEQVDKINAAIIANPDEHYNSTPNGYLQIDDELLQFLGYRLTGALPETPEEIAIPECLLNAFMVFGLRENGTDYTITCAEDIIGHTINLELVLENTSTGQTQPKTITGVIDTDCDISCKRSHTIYLGGLHNMMGGEHYHELLFVCEGYLPEYNYALITLPDDRPTRTALVRLVADSTNGQEFLRLSNTFSSDFYYGCLSATLLQNLCLYLSAIFFLFAFLLLINYISASVRDKLQQMGILSALGAGFWENVKIYTGSALLIGAALFLLSSAFVPLYVSLANAFIAYYAPASPALISVTFWPFAAILLIALAATFLGSFLAMLRYRKVAPAEIIRRGQN</sequence>
<dbReference type="CDD" id="cd03255">
    <property type="entry name" value="ABC_MJ0796_LolCDE_FtsE"/>
    <property type="match status" value="1"/>
</dbReference>
<dbReference type="InterPro" id="IPR003439">
    <property type="entry name" value="ABC_transporter-like_ATP-bd"/>
</dbReference>
<dbReference type="PROSITE" id="PS50893">
    <property type="entry name" value="ABC_TRANSPORTER_2"/>
    <property type="match status" value="1"/>
</dbReference>
<dbReference type="Pfam" id="PF02687">
    <property type="entry name" value="FtsX"/>
    <property type="match status" value="1"/>
</dbReference>
<dbReference type="PROSITE" id="PS00211">
    <property type="entry name" value="ABC_TRANSPORTER_1"/>
    <property type="match status" value="1"/>
</dbReference>
<keyword evidence="6 12" id="KW-0067">ATP-binding</keyword>
<keyword evidence="5" id="KW-0547">Nucleotide-binding</keyword>
<dbReference type="InterPro" id="IPR015854">
    <property type="entry name" value="ABC_transpr_LolD-like"/>
</dbReference>
<feature type="transmembrane region" description="Helical" evidence="10">
    <location>
        <begin position="259"/>
        <end position="282"/>
    </location>
</feature>
<dbReference type="GO" id="GO:0016887">
    <property type="term" value="F:ATP hydrolysis activity"/>
    <property type="evidence" value="ECO:0007669"/>
    <property type="project" value="InterPro"/>
</dbReference>
<evidence type="ECO:0000313" key="12">
    <source>
        <dbReference type="EMBL" id="HIZ24476.1"/>
    </source>
</evidence>
<organism evidence="12 13">
    <name type="scientific">Candidatus Gallimonas intestinigallinarum</name>
    <dbReference type="NCBI Taxonomy" id="2838604"/>
    <lineage>
        <taxon>Bacteria</taxon>
        <taxon>Bacillati</taxon>
        <taxon>Bacillota</taxon>
        <taxon>Clostridia</taxon>
        <taxon>Candidatus Gallimonas</taxon>
    </lineage>
</organism>
<keyword evidence="8 10" id="KW-0472">Membrane</keyword>
<keyword evidence="4 10" id="KW-0812">Transmembrane</keyword>
<evidence type="ECO:0000256" key="6">
    <source>
        <dbReference type="ARBA" id="ARBA00022840"/>
    </source>
</evidence>
<evidence type="ECO:0000256" key="8">
    <source>
        <dbReference type="ARBA" id="ARBA00023136"/>
    </source>
</evidence>
<dbReference type="InterPro" id="IPR017911">
    <property type="entry name" value="MacB-like_ATP-bd"/>
</dbReference>
<dbReference type="SUPFAM" id="SSF52540">
    <property type="entry name" value="P-loop containing nucleoside triphosphate hydrolases"/>
    <property type="match status" value="1"/>
</dbReference>
<dbReference type="PANTHER" id="PTHR24220">
    <property type="entry name" value="IMPORT ATP-BINDING PROTEIN"/>
    <property type="match status" value="1"/>
</dbReference>
<dbReference type="AlphaFoldDB" id="A0A9D2DWQ6"/>
<feature type="domain" description="ABC transporter" evidence="11">
    <location>
        <begin position="1"/>
        <end position="238"/>
    </location>
</feature>
<keyword evidence="7 10" id="KW-1133">Transmembrane helix</keyword>
<name>A0A9D2DWQ6_9FIRM</name>
<dbReference type="GO" id="GO:0022857">
    <property type="term" value="F:transmembrane transporter activity"/>
    <property type="evidence" value="ECO:0007669"/>
    <property type="project" value="TreeGrafter"/>
</dbReference>
<dbReference type="SMART" id="SM00382">
    <property type="entry name" value="AAA"/>
    <property type="match status" value="1"/>
</dbReference>
<comment type="subcellular location">
    <subcellularLocation>
        <location evidence="1">Cell inner membrane</location>
        <topology evidence="1">Multi-pass membrane protein</topology>
    </subcellularLocation>
</comment>
<evidence type="ECO:0000256" key="1">
    <source>
        <dbReference type="ARBA" id="ARBA00004429"/>
    </source>
</evidence>
<evidence type="ECO:0000256" key="4">
    <source>
        <dbReference type="ARBA" id="ARBA00022692"/>
    </source>
</evidence>
<dbReference type="Pfam" id="PF00005">
    <property type="entry name" value="ABC_tran"/>
    <property type="match status" value="1"/>
</dbReference>
<proteinExistence type="inferred from homology"/>
<evidence type="ECO:0000256" key="2">
    <source>
        <dbReference type="ARBA" id="ARBA00022448"/>
    </source>
</evidence>
<evidence type="ECO:0000259" key="11">
    <source>
        <dbReference type="PROSITE" id="PS50893"/>
    </source>
</evidence>
<dbReference type="GO" id="GO:0005886">
    <property type="term" value="C:plasma membrane"/>
    <property type="evidence" value="ECO:0007669"/>
    <property type="project" value="UniProtKB-SubCell"/>
</dbReference>
<keyword evidence="3" id="KW-1003">Cell membrane</keyword>
<dbReference type="InterPro" id="IPR003838">
    <property type="entry name" value="ABC3_permease_C"/>
</dbReference>
<reference evidence="12" key="2">
    <citation type="submission" date="2021-04" db="EMBL/GenBank/DDBJ databases">
        <authorList>
            <person name="Gilroy R."/>
        </authorList>
    </citation>
    <scope>NUCLEOTIDE SEQUENCE</scope>
    <source>
        <strain evidence="12">CHK33-5263</strain>
    </source>
</reference>